<dbReference type="PANTHER" id="PTHR14677">
    <property type="entry name" value="ARSENITE INDUCUBLE RNA ASSOCIATED PROTEIN AIP-1-RELATED"/>
    <property type="match status" value="1"/>
</dbReference>
<evidence type="ECO:0000259" key="1">
    <source>
        <dbReference type="Pfam" id="PF25327"/>
    </source>
</evidence>
<dbReference type="Gene3D" id="4.10.1110.10">
    <property type="entry name" value="AN1-like Zinc finger"/>
    <property type="match status" value="2"/>
</dbReference>
<proteinExistence type="predicted"/>
<dbReference type="AlphaFoldDB" id="A0AAV8VC84"/>
<dbReference type="InterPro" id="IPR035896">
    <property type="entry name" value="AN1-like_Znf"/>
</dbReference>
<dbReference type="InterPro" id="IPR057358">
    <property type="entry name" value="UBL_ZFAND1-like"/>
</dbReference>
<dbReference type="SUPFAM" id="SSF118310">
    <property type="entry name" value="AN1-like Zinc finger"/>
    <property type="match status" value="2"/>
</dbReference>
<comment type="caution">
    <text evidence="2">The sequence shown here is derived from an EMBL/GenBank/DDBJ whole genome shotgun (WGS) entry which is preliminary data.</text>
</comment>
<accession>A0AAV8VC84</accession>
<dbReference type="EMBL" id="JANEYG010000158">
    <property type="protein sequence ID" value="KAJ8911864.1"/>
    <property type="molecule type" value="Genomic_DNA"/>
</dbReference>
<dbReference type="Proteomes" id="UP001159042">
    <property type="component" value="Unassembled WGS sequence"/>
</dbReference>
<feature type="domain" description="ZFAND1-like ubiquitin-like" evidence="1">
    <location>
        <begin position="187"/>
        <end position="258"/>
    </location>
</feature>
<gene>
    <name evidence="2" type="ORF">NQ315_012530</name>
</gene>
<name>A0AAV8VC84_9CUCU</name>
<evidence type="ECO:0000313" key="3">
    <source>
        <dbReference type="Proteomes" id="UP001159042"/>
    </source>
</evidence>
<sequence length="263" mass="30116">MELPSLDKQCSAQDCNQLDFLPLHCKCGKTLCSHHFNAHVQACEKSRFLTEDELKKIGNIFLCSYNGCTEGSIIPLLCERCNKHFCVKHRHLQECEEKSHVALAAEKEKYAAPLRQFREAKACVDKQLDSKLVEVKTKGKHKDMAHKIQLMRIKNRATGIKSVPIPDRIYFNVIFLKEGNEKATAVFVSKQWSLGRAIDAIAQELKLENNNNKRNEKKLRLFKKDTKEIVSNKMSTGLQILLQDDILINGEDLVIEYIENDCD</sequence>
<dbReference type="Pfam" id="PF25327">
    <property type="entry name" value="UBL_ZFAND1"/>
    <property type="match status" value="1"/>
</dbReference>
<keyword evidence="3" id="KW-1185">Reference proteome</keyword>
<dbReference type="PANTHER" id="PTHR14677:SF20">
    <property type="entry name" value="ZINC FINGER AN1-TYPE CONTAINING 2A-RELATED"/>
    <property type="match status" value="1"/>
</dbReference>
<reference evidence="2 3" key="1">
    <citation type="journal article" date="2023" name="Insect Mol. Biol.">
        <title>Genome sequencing provides insights into the evolution of gene families encoding plant cell wall-degrading enzymes in longhorned beetles.</title>
        <authorList>
            <person name="Shin N.R."/>
            <person name="Okamura Y."/>
            <person name="Kirsch R."/>
            <person name="Pauchet Y."/>
        </authorList>
    </citation>
    <scope>NUCLEOTIDE SEQUENCE [LARGE SCALE GENOMIC DNA]</scope>
    <source>
        <strain evidence="2">EAD_L_NR</strain>
    </source>
</reference>
<organism evidence="2 3">
    <name type="scientific">Exocentrus adspersus</name>
    <dbReference type="NCBI Taxonomy" id="1586481"/>
    <lineage>
        <taxon>Eukaryota</taxon>
        <taxon>Metazoa</taxon>
        <taxon>Ecdysozoa</taxon>
        <taxon>Arthropoda</taxon>
        <taxon>Hexapoda</taxon>
        <taxon>Insecta</taxon>
        <taxon>Pterygota</taxon>
        <taxon>Neoptera</taxon>
        <taxon>Endopterygota</taxon>
        <taxon>Coleoptera</taxon>
        <taxon>Polyphaga</taxon>
        <taxon>Cucujiformia</taxon>
        <taxon>Chrysomeloidea</taxon>
        <taxon>Cerambycidae</taxon>
        <taxon>Lamiinae</taxon>
        <taxon>Acanthocinini</taxon>
        <taxon>Exocentrus</taxon>
    </lineage>
</organism>
<protein>
    <recommendedName>
        <fullName evidence="1">ZFAND1-like ubiquitin-like domain-containing protein</fullName>
    </recommendedName>
</protein>
<evidence type="ECO:0000313" key="2">
    <source>
        <dbReference type="EMBL" id="KAJ8911864.1"/>
    </source>
</evidence>
<dbReference type="GO" id="GO:0005737">
    <property type="term" value="C:cytoplasm"/>
    <property type="evidence" value="ECO:0007669"/>
    <property type="project" value="TreeGrafter"/>
</dbReference>